<dbReference type="Proteomes" id="UP000652761">
    <property type="component" value="Unassembled WGS sequence"/>
</dbReference>
<protein>
    <submittedName>
        <fullName evidence="1">Uncharacterized protein</fullName>
    </submittedName>
</protein>
<reference evidence="1" key="1">
    <citation type="submission" date="2017-07" db="EMBL/GenBank/DDBJ databases">
        <title>Taro Niue Genome Assembly and Annotation.</title>
        <authorList>
            <person name="Atibalentja N."/>
            <person name="Keating K."/>
            <person name="Fields C.J."/>
        </authorList>
    </citation>
    <scope>NUCLEOTIDE SEQUENCE</scope>
    <source>
        <strain evidence="1">Niue_2</strain>
        <tissue evidence="1">Leaf</tissue>
    </source>
</reference>
<evidence type="ECO:0000313" key="1">
    <source>
        <dbReference type="EMBL" id="MQL91280.1"/>
    </source>
</evidence>
<proteinExistence type="predicted"/>
<sequence>MAASGSSGSVGGYSPAFLTVDQLERYQAVKIKLCGNKAVDLDDLGKHGEALLAQGELLWGFSKQFEVLEVRGACSHRKDVAWSGGNANGSLVFAFFAKCGTVEVCVVFLDTFTPMFEFYMYWAPASPVLVPHFRELGPESLKVPGMGLQSVAGLRVRGYETERLFSCCVVRSRFDPFEVCPGVGIVVTAVVACELVYLRFPSWYLVVIGELMEKMGQPIRTRNLKKSGFSLVGNVWIKTSVAEGRAIIGEASTAEVQEEDVVVREDEPLTSVRRIKDIAVELIVPFGQSSEGVIPPPVPAPAAIQESVDDSVESVAHTEGEHVDAHMEETPTAPVEEVDMEESHKESITKVMAPGHIEDVHMEDAPTQGEPTAQG</sequence>
<dbReference type="EMBL" id="NMUH01001323">
    <property type="protein sequence ID" value="MQL91280.1"/>
    <property type="molecule type" value="Genomic_DNA"/>
</dbReference>
<accession>A0A843VC50</accession>
<name>A0A843VC50_COLES</name>
<dbReference type="AlphaFoldDB" id="A0A843VC50"/>
<keyword evidence="2" id="KW-1185">Reference proteome</keyword>
<gene>
    <name evidence="1" type="ORF">Taro_023896</name>
</gene>
<evidence type="ECO:0000313" key="2">
    <source>
        <dbReference type="Proteomes" id="UP000652761"/>
    </source>
</evidence>
<comment type="caution">
    <text evidence="1">The sequence shown here is derived from an EMBL/GenBank/DDBJ whole genome shotgun (WGS) entry which is preliminary data.</text>
</comment>
<organism evidence="1 2">
    <name type="scientific">Colocasia esculenta</name>
    <name type="common">Wild taro</name>
    <name type="synonym">Arum esculentum</name>
    <dbReference type="NCBI Taxonomy" id="4460"/>
    <lineage>
        <taxon>Eukaryota</taxon>
        <taxon>Viridiplantae</taxon>
        <taxon>Streptophyta</taxon>
        <taxon>Embryophyta</taxon>
        <taxon>Tracheophyta</taxon>
        <taxon>Spermatophyta</taxon>
        <taxon>Magnoliopsida</taxon>
        <taxon>Liliopsida</taxon>
        <taxon>Araceae</taxon>
        <taxon>Aroideae</taxon>
        <taxon>Colocasieae</taxon>
        <taxon>Colocasia</taxon>
    </lineage>
</organism>